<evidence type="ECO:0000256" key="1">
    <source>
        <dbReference type="ARBA" id="ARBA00022741"/>
    </source>
</evidence>
<dbReference type="SUPFAM" id="SSF52058">
    <property type="entry name" value="L domain-like"/>
    <property type="match status" value="1"/>
</dbReference>
<evidence type="ECO:0000259" key="3">
    <source>
        <dbReference type="PROSITE" id="PS50837"/>
    </source>
</evidence>
<dbReference type="PANTHER" id="PTHR46844:SF1">
    <property type="entry name" value="SLR5058 PROTEIN"/>
    <property type="match status" value="1"/>
</dbReference>
<evidence type="ECO:0000313" key="4">
    <source>
        <dbReference type="EMBL" id="GIF00662.1"/>
    </source>
</evidence>
<dbReference type="PROSITE" id="PS50837">
    <property type="entry name" value="NACHT"/>
    <property type="match status" value="1"/>
</dbReference>
<dbReference type="Proteomes" id="UP000636960">
    <property type="component" value="Unassembled WGS sequence"/>
</dbReference>
<dbReference type="InterPro" id="IPR054547">
    <property type="entry name" value="NNH1"/>
</dbReference>
<dbReference type="PANTHER" id="PTHR46844">
    <property type="entry name" value="SLR5058 PROTEIN"/>
    <property type="match status" value="1"/>
</dbReference>
<dbReference type="Pfam" id="PF05729">
    <property type="entry name" value="NACHT"/>
    <property type="match status" value="1"/>
</dbReference>
<name>A0A919KBY8_9ACTN</name>
<gene>
    <name evidence="4" type="ORF">Ari01nite_81260</name>
</gene>
<feature type="domain" description="NACHT" evidence="3">
    <location>
        <begin position="251"/>
        <end position="587"/>
    </location>
</feature>
<keyword evidence="1" id="KW-0547">Nucleotide-binding</keyword>
<dbReference type="Gene3D" id="3.40.50.300">
    <property type="entry name" value="P-loop containing nucleotide triphosphate hydrolases"/>
    <property type="match status" value="1"/>
</dbReference>
<dbReference type="SUPFAM" id="SSF52540">
    <property type="entry name" value="P-loop containing nucleoside triphosphate hydrolases"/>
    <property type="match status" value="1"/>
</dbReference>
<dbReference type="InterPro" id="IPR007111">
    <property type="entry name" value="NACHT_NTPase"/>
</dbReference>
<dbReference type="Gene3D" id="3.80.10.10">
    <property type="entry name" value="Ribonuclease Inhibitor"/>
    <property type="match status" value="1"/>
</dbReference>
<reference evidence="4" key="1">
    <citation type="submission" date="2021-01" db="EMBL/GenBank/DDBJ databases">
        <title>Whole genome shotgun sequence of Actinoplanes rishiriensis NBRC 108556.</title>
        <authorList>
            <person name="Komaki H."/>
            <person name="Tamura T."/>
        </authorList>
    </citation>
    <scope>NUCLEOTIDE SEQUENCE</scope>
    <source>
        <strain evidence="4">NBRC 108556</strain>
    </source>
</reference>
<dbReference type="GO" id="GO:0005524">
    <property type="term" value="F:ATP binding"/>
    <property type="evidence" value="ECO:0007669"/>
    <property type="project" value="UniProtKB-KW"/>
</dbReference>
<proteinExistence type="predicted"/>
<keyword evidence="5" id="KW-1185">Reference proteome</keyword>
<organism evidence="4 5">
    <name type="scientific">Paractinoplanes rishiriensis</name>
    <dbReference type="NCBI Taxonomy" id="1050105"/>
    <lineage>
        <taxon>Bacteria</taxon>
        <taxon>Bacillati</taxon>
        <taxon>Actinomycetota</taxon>
        <taxon>Actinomycetes</taxon>
        <taxon>Micromonosporales</taxon>
        <taxon>Micromonosporaceae</taxon>
        <taxon>Paractinoplanes</taxon>
    </lineage>
</organism>
<dbReference type="InterPro" id="IPR027417">
    <property type="entry name" value="P-loop_NTPase"/>
</dbReference>
<keyword evidence="2 4" id="KW-0067">ATP-binding</keyword>
<evidence type="ECO:0000256" key="2">
    <source>
        <dbReference type="ARBA" id="ARBA00022840"/>
    </source>
</evidence>
<dbReference type="EMBL" id="BOMV01000089">
    <property type="protein sequence ID" value="GIF00662.1"/>
    <property type="molecule type" value="Genomic_DNA"/>
</dbReference>
<dbReference type="Pfam" id="PF22733">
    <property type="entry name" value="NNH1"/>
    <property type="match status" value="1"/>
</dbReference>
<evidence type="ECO:0000313" key="5">
    <source>
        <dbReference type="Proteomes" id="UP000636960"/>
    </source>
</evidence>
<accession>A0A919KBY8</accession>
<dbReference type="RefSeq" id="WP_203788695.1">
    <property type="nucleotide sequence ID" value="NZ_BOMV01000089.1"/>
</dbReference>
<protein>
    <submittedName>
        <fullName evidence="4">ATP-binding protein</fullName>
    </submittedName>
</protein>
<sequence length="1086" mass="120437">MAVETLLLRVASTIATVGGKALVAGRRSRAERRMTLVELAGARGLGLLPQRRLHRQLEQLAETIADRLAPIAEAELAAMPTAERNLVLEGVADALEATEFTDEVLFETNLDEAALVRLTAPAAGEVLARLALSEAGTAFFHRLIREAVAHLTEVVVTLPSFHQRSLRELLARDNDIIGLLRQVLEQMPRHAALAGGDTPAELEIDYRREIIRKFDRVELFGVTVAGPTRRYPLDVAYLGLPLSGKSVAEQRHVYIRGDAGSGKTTLLRWLALKCARGEHDGALAAWNRTLPIMVELRRFAERDLPGPSEYLSGLSRSLIERLSGPWVHELLRTGRAVLLIDGVDEFPADRRPELHAWIADLAHDYPQARMVVTSRPAATPADWLAGLDFAPSDLQPMSRPHIIAFVRHWHAAIALELSGQKTAEEITAFRYAMIAAIDRSRPLRMMATNPLLCALLCALNWDRRTQLPQRRIEIYRAALEMLLRRRDHERQLSPRVDIALEYDHRLAILQDLAYWFTLNGWTDVGSGRLRSKLTAILDSMPQLKVNTDEVYAYLMTRSGVLREPVPGRIDFIHKTFQEYLAAVRLVEQDAIDSLFRYAERDDYHEVIVMAAGCARQHEAERLITRLLDLAGRPRLTRARRARLRLLAVSCSEVTSRISREVAGRILHNLGELVPPTTPGAARVLAGLGEEILPILPDGSRDLPPAAAAATLNTAALVGGPAALRLIATFRADRRAAVHRERLAAWSYFDPSEFAREAFGPNPDGWRITIQDPLLLPGVRHIGDLGAVRCEFTGAVPAEGLAELPRLESLTLRANRDGLPLGFLARAAGLTGLVLEQCTSLRDFETISVCRKLRHLALRECGLVIPRTFFRRLTELRALAVEGEIVDPGNLLQGLAHLQRLELSAVSSHFHSFGQLGVQSPLAALKLARCPGLRRLEGLAGLPLRAVSIVGCPNLESLEWVGTLRGLRTLQVRNLDHLDDFRFLGELSALETLTLESCGAGRLAFLRGAPRLRELTIVNTSDIPDLATLESLPELRRVRVDLRKHLGPDADSYIAALHRRGVEVTTDEDAESAVDPGDYDQWYQLDY</sequence>
<dbReference type="AlphaFoldDB" id="A0A919KBY8"/>
<dbReference type="InterPro" id="IPR032675">
    <property type="entry name" value="LRR_dom_sf"/>
</dbReference>
<comment type="caution">
    <text evidence="4">The sequence shown here is derived from an EMBL/GenBank/DDBJ whole genome shotgun (WGS) entry which is preliminary data.</text>
</comment>